<dbReference type="Proteomes" id="UP000580654">
    <property type="component" value="Unassembled WGS sequence"/>
</dbReference>
<organism evidence="6 7">
    <name type="scientific">Muricoccus pecuniae</name>
    <dbReference type="NCBI Taxonomy" id="693023"/>
    <lineage>
        <taxon>Bacteria</taxon>
        <taxon>Pseudomonadati</taxon>
        <taxon>Pseudomonadota</taxon>
        <taxon>Alphaproteobacteria</taxon>
        <taxon>Acetobacterales</taxon>
        <taxon>Roseomonadaceae</taxon>
        <taxon>Muricoccus</taxon>
    </lineage>
</organism>
<gene>
    <name evidence="6" type="ORF">FHS87_003366</name>
</gene>
<accession>A0A840YGC6</accession>
<dbReference type="Gene3D" id="2.40.50.100">
    <property type="match status" value="1"/>
</dbReference>
<evidence type="ECO:0000313" key="7">
    <source>
        <dbReference type="Proteomes" id="UP000580654"/>
    </source>
</evidence>
<protein>
    <submittedName>
        <fullName evidence="6">Membrane fusion protein (Multidrug efflux system)</fullName>
    </submittedName>
</protein>
<dbReference type="Gene3D" id="2.40.30.170">
    <property type="match status" value="1"/>
</dbReference>
<dbReference type="GO" id="GO:0015562">
    <property type="term" value="F:efflux transmembrane transporter activity"/>
    <property type="evidence" value="ECO:0007669"/>
    <property type="project" value="TreeGrafter"/>
</dbReference>
<name>A0A840YGC6_9PROT</name>
<evidence type="ECO:0000259" key="4">
    <source>
        <dbReference type="Pfam" id="PF25954"/>
    </source>
</evidence>
<evidence type="ECO:0000313" key="6">
    <source>
        <dbReference type="EMBL" id="MBB5695311.1"/>
    </source>
</evidence>
<dbReference type="InterPro" id="IPR006143">
    <property type="entry name" value="RND_pump_MFP"/>
</dbReference>
<reference evidence="6 7" key="1">
    <citation type="submission" date="2020-08" db="EMBL/GenBank/DDBJ databases">
        <title>Genomic Encyclopedia of Type Strains, Phase IV (KMG-IV): sequencing the most valuable type-strain genomes for metagenomic binning, comparative biology and taxonomic classification.</title>
        <authorList>
            <person name="Goeker M."/>
        </authorList>
    </citation>
    <scope>NUCLEOTIDE SEQUENCE [LARGE SCALE GENOMIC DNA]</scope>
    <source>
        <strain evidence="6 7">DSM 25622</strain>
    </source>
</reference>
<evidence type="ECO:0000256" key="1">
    <source>
        <dbReference type="ARBA" id="ARBA00009477"/>
    </source>
</evidence>
<sequence length="369" mass="39046">MRRAGQIACGAALALGAAGGAYLFFRPSGKETRPERPPTPVVLTEARREEVLRRIEAVGTVAAVDSVTVATETGGRIVGIGFEQGQRVAQGDILARLDSREEESALAAARAEAAEVGQAVDRGEELLRTGNTPRAAVEDARRREQAALARVRSAEVRLAYTLIRAPFDGRVGLRRASAGAVVQPGTPLTTLDAVDPIALRFAVPEAEMGRLRPGAPVEATGPAFPGRRFEGRVHALDGRVDPATRTLEVEARLPNPEGELRPGMLMNLRVTAERVAEAVTVPPRAVQLRGATHFVYRERDGKAERAEVRIGAREAERMEILEGLAPGDRVVVEGGDQLGDGQPIRPTDPPGGGPEGPATAQAAPARRGG</sequence>
<proteinExistence type="inferred from homology"/>
<dbReference type="PANTHER" id="PTHR30469">
    <property type="entry name" value="MULTIDRUG RESISTANCE PROTEIN MDTA"/>
    <property type="match status" value="1"/>
</dbReference>
<dbReference type="SUPFAM" id="SSF111369">
    <property type="entry name" value="HlyD-like secretion proteins"/>
    <property type="match status" value="1"/>
</dbReference>
<feature type="domain" description="YknX-like C-terminal permuted SH3-like" evidence="5">
    <location>
        <begin position="278"/>
        <end position="344"/>
    </location>
</feature>
<feature type="domain" description="CusB-like beta-barrel" evidence="4">
    <location>
        <begin position="199"/>
        <end position="273"/>
    </location>
</feature>
<dbReference type="RefSeq" id="WP_184520514.1">
    <property type="nucleotide sequence ID" value="NZ_JACIJD010000016.1"/>
</dbReference>
<dbReference type="Gene3D" id="1.10.287.470">
    <property type="entry name" value="Helix hairpin bin"/>
    <property type="match status" value="1"/>
</dbReference>
<dbReference type="InterPro" id="IPR058637">
    <property type="entry name" value="YknX-like_C"/>
</dbReference>
<evidence type="ECO:0000256" key="2">
    <source>
        <dbReference type="SAM" id="MobiDB-lite"/>
    </source>
</evidence>
<feature type="compositionally biased region" description="Low complexity" evidence="2">
    <location>
        <begin position="356"/>
        <end position="369"/>
    </location>
</feature>
<dbReference type="PANTHER" id="PTHR30469:SF36">
    <property type="entry name" value="BLL3903 PROTEIN"/>
    <property type="match status" value="1"/>
</dbReference>
<dbReference type="Pfam" id="PF25989">
    <property type="entry name" value="YknX_C"/>
    <property type="match status" value="1"/>
</dbReference>
<dbReference type="Pfam" id="PF25954">
    <property type="entry name" value="Beta-barrel_RND_2"/>
    <property type="match status" value="1"/>
</dbReference>
<dbReference type="EMBL" id="JACIJD010000016">
    <property type="protein sequence ID" value="MBB5695311.1"/>
    <property type="molecule type" value="Genomic_DNA"/>
</dbReference>
<dbReference type="NCBIfam" id="TIGR01730">
    <property type="entry name" value="RND_mfp"/>
    <property type="match status" value="1"/>
</dbReference>
<feature type="region of interest" description="Disordered" evidence="2">
    <location>
        <begin position="327"/>
        <end position="369"/>
    </location>
</feature>
<keyword evidence="7" id="KW-1185">Reference proteome</keyword>
<dbReference type="Gene3D" id="2.40.420.20">
    <property type="match status" value="1"/>
</dbReference>
<dbReference type="FunFam" id="2.40.30.170:FF:000010">
    <property type="entry name" value="Efflux RND transporter periplasmic adaptor subunit"/>
    <property type="match status" value="1"/>
</dbReference>
<feature type="domain" description="Multidrug resistance protein MdtA-like barrel-sandwich hybrid" evidence="3">
    <location>
        <begin position="66"/>
        <end position="188"/>
    </location>
</feature>
<dbReference type="GO" id="GO:1990281">
    <property type="term" value="C:efflux pump complex"/>
    <property type="evidence" value="ECO:0007669"/>
    <property type="project" value="TreeGrafter"/>
</dbReference>
<evidence type="ECO:0000259" key="3">
    <source>
        <dbReference type="Pfam" id="PF25917"/>
    </source>
</evidence>
<dbReference type="Pfam" id="PF25917">
    <property type="entry name" value="BSH_RND"/>
    <property type="match status" value="1"/>
</dbReference>
<evidence type="ECO:0000259" key="5">
    <source>
        <dbReference type="Pfam" id="PF25989"/>
    </source>
</evidence>
<dbReference type="AlphaFoldDB" id="A0A840YGC6"/>
<dbReference type="InterPro" id="IPR058792">
    <property type="entry name" value="Beta-barrel_RND_2"/>
</dbReference>
<dbReference type="InterPro" id="IPR058625">
    <property type="entry name" value="MdtA-like_BSH"/>
</dbReference>
<comment type="caution">
    <text evidence="6">The sequence shown here is derived from an EMBL/GenBank/DDBJ whole genome shotgun (WGS) entry which is preliminary data.</text>
</comment>
<comment type="similarity">
    <text evidence="1">Belongs to the membrane fusion protein (MFP) (TC 8.A.1) family.</text>
</comment>